<dbReference type="Gene3D" id="3.10.450.40">
    <property type="match status" value="1"/>
</dbReference>
<evidence type="ECO:0000259" key="1">
    <source>
        <dbReference type="Pfam" id="PF04965"/>
    </source>
</evidence>
<keyword evidence="3" id="KW-1185">Reference proteome</keyword>
<comment type="caution">
    <text evidence="2">The sequence shown here is derived from an EMBL/GenBank/DDBJ whole genome shotgun (WGS) entry which is preliminary data.</text>
</comment>
<evidence type="ECO:0000313" key="2">
    <source>
        <dbReference type="EMBL" id="GAL33662.1"/>
    </source>
</evidence>
<name>A0A090TRC5_9VIBR</name>
<gene>
    <name evidence="2" type="ORF">JCM19240_2358</name>
</gene>
<protein>
    <submittedName>
        <fullName evidence="2">GPW/gp25 family protein</fullName>
    </submittedName>
</protein>
<dbReference type="SUPFAM" id="SSF160719">
    <property type="entry name" value="gpW/gp25-like"/>
    <property type="match status" value="1"/>
</dbReference>
<sequence>MSRNQGFLGTGWAFPPSFDSESRSATLCSNEQDIRQSLTILLSTAPGERIMHPEFGCGIQRFVFAELSRTTLTELESEIRRAILLFESRIDLQAVLLTPEPLEGKILIELDYDIVGTNTRDNMVYPYYLQEGTLISPDLLPVEASGGSL</sequence>
<feature type="domain" description="IraD/Gp25-like" evidence="1">
    <location>
        <begin position="30"/>
        <end position="118"/>
    </location>
</feature>
<dbReference type="Proteomes" id="UP000029224">
    <property type="component" value="Unassembled WGS sequence"/>
</dbReference>
<dbReference type="Pfam" id="PF04965">
    <property type="entry name" value="GPW_gp25"/>
    <property type="match status" value="1"/>
</dbReference>
<evidence type="ECO:0000313" key="3">
    <source>
        <dbReference type="Proteomes" id="UP000029224"/>
    </source>
</evidence>
<dbReference type="AlphaFoldDB" id="A0A090TRC5"/>
<dbReference type="OrthoDB" id="9802846at2"/>
<organism evidence="2 3">
    <name type="scientific">Vibrio maritimus</name>
    <dbReference type="NCBI Taxonomy" id="990268"/>
    <lineage>
        <taxon>Bacteria</taxon>
        <taxon>Pseudomonadati</taxon>
        <taxon>Pseudomonadota</taxon>
        <taxon>Gammaproteobacteria</taxon>
        <taxon>Vibrionales</taxon>
        <taxon>Vibrionaceae</taxon>
        <taxon>Vibrio</taxon>
    </lineage>
</organism>
<reference evidence="2 3" key="1">
    <citation type="submission" date="2014-09" db="EMBL/GenBank/DDBJ databases">
        <title>Vibrio maritimus JCM 19240. (C210) whole genome shotgun sequence.</title>
        <authorList>
            <person name="Sawabe T."/>
            <person name="Meirelles P."/>
            <person name="Nakanishi M."/>
            <person name="Sayaka M."/>
            <person name="Hattori M."/>
            <person name="Ohkuma M."/>
        </authorList>
    </citation>
    <scope>NUCLEOTIDE SEQUENCE [LARGE SCALE GENOMIC DNA]</scope>
    <source>
        <strain evidence="2 3">JCM 19240</strain>
    </source>
</reference>
<dbReference type="InterPro" id="IPR007048">
    <property type="entry name" value="IraD/Gp25-like"/>
</dbReference>
<reference evidence="2 3" key="2">
    <citation type="submission" date="2014-09" db="EMBL/GenBank/DDBJ databases">
        <authorList>
            <consortium name="NBRP consortium"/>
            <person name="Sawabe T."/>
            <person name="Meirelles P."/>
            <person name="Nakanishi M."/>
            <person name="Sayaka M."/>
            <person name="Hattori M."/>
            <person name="Ohkuma M."/>
        </authorList>
    </citation>
    <scope>NUCLEOTIDE SEQUENCE [LARGE SCALE GENOMIC DNA]</scope>
    <source>
        <strain evidence="2 3">JCM 19240</strain>
    </source>
</reference>
<dbReference type="EMBL" id="BBMT01000003">
    <property type="protein sequence ID" value="GAL33662.1"/>
    <property type="molecule type" value="Genomic_DNA"/>
</dbReference>
<accession>A0A090TRC5</accession>
<proteinExistence type="predicted"/>